<dbReference type="Proteomes" id="UP001054837">
    <property type="component" value="Unassembled WGS sequence"/>
</dbReference>
<sequence>MLLTNSYRSQNLSSLDCDYQLTDGVEPAVLPYIYFIPNIIQNSPNLWQRISIYRELSVEYSKETLKLENYYLEVRQFELKFEI</sequence>
<evidence type="ECO:0000313" key="2">
    <source>
        <dbReference type="Proteomes" id="UP001054837"/>
    </source>
</evidence>
<name>A0AAV4QLL9_9ARAC</name>
<dbReference type="EMBL" id="BPLQ01004584">
    <property type="protein sequence ID" value="GIY09137.1"/>
    <property type="molecule type" value="Genomic_DNA"/>
</dbReference>
<proteinExistence type="predicted"/>
<protein>
    <submittedName>
        <fullName evidence="1">Uncharacterized protein</fullName>
    </submittedName>
</protein>
<dbReference type="AlphaFoldDB" id="A0AAV4QLL9"/>
<evidence type="ECO:0000313" key="1">
    <source>
        <dbReference type="EMBL" id="GIY09137.1"/>
    </source>
</evidence>
<reference evidence="1 2" key="1">
    <citation type="submission" date="2021-06" db="EMBL/GenBank/DDBJ databases">
        <title>Caerostris darwini draft genome.</title>
        <authorList>
            <person name="Kono N."/>
            <person name="Arakawa K."/>
        </authorList>
    </citation>
    <scope>NUCLEOTIDE SEQUENCE [LARGE SCALE GENOMIC DNA]</scope>
</reference>
<keyword evidence="2" id="KW-1185">Reference proteome</keyword>
<accession>A0AAV4QLL9</accession>
<organism evidence="1 2">
    <name type="scientific">Caerostris darwini</name>
    <dbReference type="NCBI Taxonomy" id="1538125"/>
    <lineage>
        <taxon>Eukaryota</taxon>
        <taxon>Metazoa</taxon>
        <taxon>Ecdysozoa</taxon>
        <taxon>Arthropoda</taxon>
        <taxon>Chelicerata</taxon>
        <taxon>Arachnida</taxon>
        <taxon>Araneae</taxon>
        <taxon>Araneomorphae</taxon>
        <taxon>Entelegynae</taxon>
        <taxon>Araneoidea</taxon>
        <taxon>Araneidae</taxon>
        <taxon>Caerostris</taxon>
    </lineage>
</organism>
<gene>
    <name evidence="1" type="ORF">CDAR_535011</name>
</gene>
<comment type="caution">
    <text evidence="1">The sequence shown here is derived from an EMBL/GenBank/DDBJ whole genome shotgun (WGS) entry which is preliminary data.</text>
</comment>